<keyword evidence="2" id="KW-1185">Reference proteome</keyword>
<comment type="caution">
    <text evidence="1">The sequence shown here is derived from an EMBL/GenBank/DDBJ whole genome shotgun (WGS) entry which is preliminary data.</text>
</comment>
<dbReference type="OrthoDB" id="5379420at2759"/>
<evidence type="ECO:0000313" key="2">
    <source>
        <dbReference type="Proteomes" id="UP000717696"/>
    </source>
</evidence>
<dbReference type="InterPro" id="IPR011990">
    <property type="entry name" value="TPR-like_helical_dom_sf"/>
</dbReference>
<dbReference type="Proteomes" id="UP000717696">
    <property type="component" value="Unassembled WGS sequence"/>
</dbReference>
<dbReference type="AlphaFoldDB" id="A0A9P9FIT4"/>
<dbReference type="EMBL" id="JAGMUU010000001">
    <property type="protein sequence ID" value="KAH7162556.1"/>
    <property type="molecule type" value="Genomic_DNA"/>
</dbReference>
<protein>
    <submittedName>
        <fullName evidence="1">Uncharacterized protein</fullName>
    </submittedName>
</protein>
<organism evidence="1 2">
    <name type="scientific">Dactylonectria estremocensis</name>
    <dbReference type="NCBI Taxonomy" id="1079267"/>
    <lineage>
        <taxon>Eukaryota</taxon>
        <taxon>Fungi</taxon>
        <taxon>Dikarya</taxon>
        <taxon>Ascomycota</taxon>
        <taxon>Pezizomycotina</taxon>
        <taxon>Sordariomycetes</taxon>
        <taxon>Hypocreomycetidae</taxon>
        <taxon>Hypocreales</taxon>
        <taxon>Nectriaceae</taxon>
        <taxon>Dactylonectria</taxon>
    </lineage>
</organism>
<gene>
    <name evidence="1" type="ORF">B0J13DRAFT_13495</name>
</gene>
<proteinExistence type="predicted"/>
<dbReference type="SUPFAM" id="SSF48452">
    <property type="entry name" value="TPR-like"/>
    <property type="match status" value="1"/>
</dbReference>
<accession>A0A9P9FIT4</accession>
<reference evidence="1" key="1">
    <citation type="journal article" date="2021" name="Nat. Commun.">
        <title>Genetic determinants of endophytism in the Arabidopsis root mycobiome.</title>
        <authorList>
            <person name="Mesny F."/>
            <person name="Miyauchi S."/>
            <person name="Thiergart T."/>
            <person name="Pickel B."/>
            <person name="Atanasova L."/>
            <person name="Karlsson M."/>
            <person name="Huettel B."/>
            <person name="Barry K.W."/>
            <person name="Haridas S."/>
            <person name="Chen C."/>
            <person name="Bauer D."/>
            <person name="Andreopoulos W."/>
            <person name="Pangilinan J."/>
            <person name="LaButti K."/>
            <person name="Riley R."/>
            <person name="Lipzen A."/>
            <person name="Clum A."/>
            <person name="Drula E."/>
            <person name="Henrissat B."/>
            <person name="Kohler A."/>
            <person name="Grigoriev I.V."/>
            <person name="Martin F.M."/>
            <person name="Hacquard S."/>
        </authorList>
    </citation>
    <scope>NUCLEOTIDE SEQUENCE</scope>
    <source>
        <strain evidence="1">MPI-CAGE-AT-0021</strain>
    </source>
</reference>
<dbReference type="Gene3D" id="1.25.40.10">
    <property type="entry name" value="Tetratricopeptide repeat domain"/>
    <property type="match status" value="1"/>
</dbReference>
<name>A0A9P9FIT4_9HYPO</name>
<evidence type="ECO:0000313" key="1">
    <source>
        <dbReference type="EMBL" id="KAH7162556.1"/>
    </source>
</evidence>
<sequence length="359" mass="39226">MSRHVRTQQICTRLLRASSTSPSSAALLVSGTYTSGSGSGQSTSHGAFQTRYYAAPRAKRVPRAPNAGPSTTTTYSLEDIPLQAFEGVVKAVRAHESTSDLFESMSPGQYYDVAQRFAEAIENGSSPYSVRLTGQNAFSASALYDVGCLMRHIPEPRRAQAFVVAMWASASDMGYLPATVSLAREISMGGAWGSKPQLRKVEIRFKQLVSEGKDPNVLTVEGEQLYKLGKYDAAVRMLKQALLVGGDDFQWEPNCRLYLGKAYLKIQKPVEAREAFESITNLGYADGDGELGQLLRASDLEKAEGHFYSAAINGQPDMFRHLSEIALENIATATDAQAAKEQQLWAMEWARLADSTEKS</sequence>